<dbReference type="Proteomes" id="UP000595894">
    <property type="component" value="Chromosome"/>
</dbReference>
<evidence type="ECO:0000313" key="1">
    <source>
        <dbReference type="EMBL" id="QQV78010.1"/>
    </source>
</evidence>
<accession>A0A974S5E8</accession>
<sequence length="279" mass="31360">MGRLSEIAVERVEWEISLFCRFQYRHAFAVRGNPVLIDFDRPETWPADVVDFLSGHLEVLCDWLGDQQFASPDQFDQIIGELAEVIRPHDILAWHCTRLTAREAGVIRAEGMFLPTVETLMMRIDAAQAEGAFPPAVAEGFRRRHQGGSPTRTGRIWFLFTRPCNDEGVADFFRFWGGEAIYAAIDRDPKLGPALRSTGIPSVVEAALPVSYFVDGLGLEIDMAEKFCAWRAGRRGSGIPHDRTRVPIPAEIIRRIITFDDLEFAVLTGCASYHDPLKN</sequence>
<reference evidence="2" key="1">
    <citation type="submission" date="2020-09" db="EMBL/GenBank/DDBJ databases">
        <title>Sphingomonas sp., a new species isolated from pork steak.</title>
        <authorList>
            <person name="Heidler von Heilborn D."/>
        </authorList>
    </citation>
    <scope>NUCLEOTIDE SEQUENCE [LARGE SCALE GENOMIC DNA]</scope>
</reference>
<keyword evidence="2" id="KW-1185">Reference proteome</keyword>
<protein>
    <submittedName>
        <fullName evidence="1">Uncharacterized protein</fullName>
    </submittedName>
</protein>
<dbReference type="EMBL" id="CP061035">
    <property type="protein sequence ID" value="QQV78010.1"/>
    <property type="molecule type" value="Genomic_DNA"/>
</dbReference>
<evidence type="ECO:0000313" key="2">
    <source>
        <dbReference type="Proteomes" id="UP000595894"/>
    </source>
</evidence>
<name>A0A974S5E8_9SPHN</name>
<gene>
    <name evidence="1" type="ORF">H5J25_04520</name>
</gene>
<dbReference type="KEGG" id="sari:H5J25_04520"/>
<proteinExistence type="predicted"/>
<dbReference type="AlphaFoldDB" id="A0A974S5E8"/>
<organism evidence="1 2">
    <name type="scientific">Sphingomonas aliaeris</name>
    <dbReference type="NCBI Taxonomy" id="2759526"/>
    <lineage>
        <taxon>Bacteria</taxon>
        <taxon>Pseudomonadati</taxon>
        <taxon>Pseudomonadota</taxon>
        <taxon>Alphaproteobacteria</taxon>
        <taxon>Sphingomonadales</taxon>
        <taxon>Sphingomonadaceae</taxon>
        <taxon>Sphingomonas</taxon>
    </lineage>
</organism>